<name>J7RKK6_HUIN7</name>
<dbReference type="GeneID" id="34525712"/>
<keyword evidence="1" id="KW-0472">Membrane</keyword>
<dbReference type="OMA" id="NHGHYIG"/>
<accession>J7RKK6</accession>
<reference evidence="2 3" key="1">
    <citation type="journal article" date="2011" name="Proc. Natl. Acad. Sci. U.S.A.">
        <title>Evolutionary erosion of yeast sex chromosomes by mating-type switching accidents.</title>
        <authorList>
            <person name="Gordon J.L."/>
            <person name="Armisen D."/>
            <person name="Proux-Wera E."/>
            <person name="Oheigeartaigh S.S."/>
            <person name="Byrne K.P."/>
            <person name="Wolfe K.H."/>
        </authorList>
    </citation>
    <scope>NUCLEOTIDE SEQUENCE [LARGE SCALE GENOMIC DNA]</scope>
    <source>
        <strain evidence="3">ATCC MYA-139 / BCRC 22969 / CBS 8797 / CCRC 22969 / KCTC 17520 / NBRC 10181 / NCYC 3082</strain>
    </source>
</reference>
<dbReference type="PANTHER" id="PTHR12959">
    <property type="entry name" value="GPI TRANSAMIDASE COMPONENT PIG-T-RELATED"/>
    <property type="match status" value="1"/>
</dbReference>
<dbReference type="STRING" id="1071383.J7RKK6"/>
<proteinExistence type="predicted"/>
<sequence>MALSCFLRSVSGTNIDVNEYDLVNSAMQDDADDVIVTGSCKTNFTAQSTTEAVASPSATRNVEENTVADAHTVEDVQFQDFVEETMLVLDELKYPYQEDLRLKPLPGNHLLSSFSFDMKSESFTPGKTDLDIDQYSHYTVFPKPFKPLLERTATRQLHLRFTRGFWDAESWDTLPYDGFKSGGSGVELWAIIESDSQENAYRQWKSLANSLSGLFCASINFIDSTKTTYPVYAFHPAASEELPLFDQDKQLYLIRAALANEPVCTENLTPLIKLLPTKGKSGLSSYLDGHKVFDSIWHSLSIDIETQCDDLYGECRYSMEAMVDMVINVPNTIERVENPIPKPVEADKLRCDQTKHFDAFVCFPSSDNAETDFLFSKIFGKSIRGCDNFASSPSRVCANITDDWSFTLKVGDDYLGLDSNCFELNEGVEYDINLSSANTSSVTVLDEVPLYVSRSLTGYGQDHGGLRTVFHNPRSQPVRAIYFETLPWFMRVYLSTLQVDNTHSNGSPNVTVEDIMQSMHYVPAIDRSRPTHLEYIIEIPAFTSFAVSYQYDKTLLQFAEYPPDANHGFEIESAVITVVSPTDYQIRTATLLLSLSTPDFSMPYNVIIITSTVMGLIFGMIFNLLVKRVVTVEEADKVLAERTIKAKLLRLKQKILSRIGIAT</sequence>
<dbReference type="OrthoDB" id="331263at2759"/>
<dbReference type="Proteomes" id="UP000006310">
    <property type="component" value="Chromosome 4"/>
</dbReference>
<feature type="transmembrane region" description="Helical" evidence="1">
    <location>
        <begin position="604"/>
        <end position="626"/>
    </location>
</feature>
<evidence type="ECO:0008006" key="4">
    <source>
        <dbReference type="Google" id="ProtNLM"/>
    </source>
</evidence>
<evidence type="ECO:0000256" key="1">
    <source>
        <dbReference type="SAM" id="Phobius"/>
    </source>
</evidence>
<keyword evidence="1" id="KW-0812">Transmembrane</keyword>
<dbReference type="HOGENOM" id="CLU_021459_2_1_1"/>
<dbReference type="eggNOG" id="KOG2407">
    <property type="taxonomic scope" value="Eukaryota"/>
</dbReference>
<dbReference type="AlphaFoldDB" id="J7RKK6"/>
<dbReference type="RefSeq" id="XP_022464269.1">
    <property type="nucleotide sequence ID" value="XM_022607700.1"/>
</dbReference>
<dbReference type="EMBL" id="HE978317">
    <property type="protein sequence ID" value="CCK70023.1"/>
    <property type="molecule type" value="Genomic_DNA"/>
</dbReference>
<gene>
    <name evidence="2" type="primary">KNAG0D02740</name>
    <name evidence="2" type="ordered locus">KNAG_0D02740</name>
</gene>
<protein>
    <recommendedName>
        <fullName evidence="4">GPI transamidase component GPI16</fullName>
    </recommendedName>
</protein>
<dbReference type="GO" id="GO:0042765">
    <property type="term" value="C:GPI-anchor transamidase complex"/>
    <property type="evidence" value="ECO:0007669"/>
    <property type="project" value="EnsemblFungi"/>
</dbReference>
<evidence type="ECO:0000313" key="2">
    <source>
        <dbReference type="EMBL" id="CCK70023.1"/>
    </source>
</evidence>
<dbReference type="InterPro" id="IPR007245">
    <property type="entry name" value="PIG-T"/>
</dbReference>
<dbReference type="GO" id="GO:0016255">
    <property type="term" value="P:attachment of GPI anchor to protein"/>
    <property type="evidence" value="ECO:0007669"/>
    <property type="project" value="EnsemblFungi"/>
</dbReference>
<keyword evidence="1" id="KW-1133">Transmembrane helix</keyword>
<evidence type="ECO:0000313" key="3">
    <source>
        <dbReference type="Proteomes" id="UP000006310"/>
    </source>
</evidence>
<reference evidence="3" key="2">
    <citation type="submission" date="2012-08" db="EMBL/GenBank/DDBJ databases">
        <title>Genome sequence of Kazachstania naganishii.</title>
        <authorList>
            <person name="Gordon J.L."/>
            <person name="Armisen D."/>
            <person name="Proux-Wera E."/>
            <person name="OhEigeartaigh S.S."/>
            <person name="Byrne K.P."/>
            <person name="Wolfe K.H."/>
        </authorList>
    </citation>
    <scope>NUCLEOTIDE SEQUENCE [LARGE SCALE GENOMIC DNA]</scope>
    <source>
        <strain evidence="3">ATCC MYA-139 / BCRC 22969 / CBS 8797 / CCRC 22969 / KCTC 17520 / NBRC 10181 / NCYC 3082</strain>
    </source>
</reference>
<dbReference type="KEGG" id="kng:KNAG_0D02740"/>
<keyword evidence="3" id="KW-1185">Reference proteome</keyword>
<organism evidence="2 3">
    <name type="scientific">Huiozyma naganishii (strain ATCC MYA-139 / BCRC 22969 / CBS 8797 / KCTC 17520 / NBRC 10181 / NCYC 3082 / Yp74L-3)</name>
    <name type="common">Yeast</name>
    <name type="synonym">Kazachstania naganishii</name>
    <dbReference type="NCBI Taxonomy" id="1071383"/>
    <lineage>
        <taxon>Eukaryota</taxon>
        <taxon>Fungi</taxon>
        <taxon>Dikarya</taxon>
        <taxon>Ascomycota</taxon>
        <taxon>Saccharomycotina</taxon>
        <taxon>Saccharomycetes</taxon>
        <taxon>Saccharomycetales</taxon>
        <taxon>Saccharomycetaceae</taxon>
        <taxon>Huiozyma</taxon>
    </lineage>
</organism>
<dbReference type="PANTHER" id="PTHR12959:SF11">
    <property type="entry name" value="GPI TRANSAMIDASE COMPONENT PIG-T"/>
    <property type="match status" value="1"/>
</dbReference>
<dbReference type="Pfam" id="PF04113">
    <property type="entry name" value="Gpi16"/>
    <property type="match status" value="1"/>
</dbReference>